<gene>
    <name evidence="4" type="ORF">C6Y39_09970</name>
</gene>
<evidence type="ECO:0000256" key="2">
    <source>
        <dbReference type="RuleBase" id="RU003750"/>
    </source>
</evidence>
<accession>A0ABX5CN77</accession>
<keyword evidence="3" id="KW-0472">Membrane</keyword>
<evidence type="ECO:0000256" key="3">
    <source>
        <dbReference type="SAM" id="Phobius"/>
    </source>
</evidence>
<dbReference type="Gene3D" id="1.20.120.1760">
    <property type="match status" value="1"/>
</dbReference>
<sequence>MLDAKVTPLIKPLLTPLIKALDSKSVTPNQVTLVGFVVGILAFPFIILNWWNMALGCIILNRVLDGIDGELARYQRSSSSAGGFLDICLDFLFYASIPLAFGIADPAEWGIPAMVLLATFIGTGSSFLAFAIAAEKFQIDRPQFANKSFYYMQGLTEGTETILVFLAFCIWPQYFATLAYLFAAACAVTVVTRIAGGFSTLDKVERFDNKAHRTASSTENEL</sequence>
<feature type="transmembrane region" description="Helical" evidence="3">
    <location>
        <begin position="109"/>
        <end position="134"/>
    </location>
</feature>
<dbReference type="RefSeq" id="WP_105931106.1">
    <property type="nucleotide sequence ID" value="NZ_PVNO01000025.1"/>
</dbReference>
<dbReference type="Pfam" id="PF01066">
    <property type="entry name" value="CDP-OH_P_transf"/>
    <property type="match status" value="1"/>
</dbReference>
<keyword evidence="1 2" id="KW-0808">Transferase</keyword>
<reference evidence="5" key="1">
    <citation type="journal article" date="2020" name="Int. J. Syst. Evol. Microbiol.">
        <title>Alteromonas alba sp. nov., a marine bacterium isolated from the seawater of the West Pacific Ocean.</title>
        <authorList>
            <person name="Sun C."/>
            <person name="Wu Y.-H."/>
            <person name="Xamxidin M."/>
            <person name="Cheng H."/>
            <person name="Xu X.-W."/>
        </authorList>
    </citation>
    <scope>NUCLEOTIDE SEQUENCE [LARGE SCALE GENOMIC DNA]</scope>
    <source>
        <strain evidence="5">9a2</strain>
    </source>
</reference>
<comment type="caution">
    <text evidence="4">The sequence shown here is derived from an EMBL/GenBank/DDBJ whole genome shotgun (WGS) entry which is preliminary data.</text>
</comment>
<dbReference type="Proteomes" id="UP000239539">
    <property type="component" value="Unassembled WGS sequence"/>
</dbReference>
<dbReference type="InterPro" id="IPR000462">
    <property type="entry name" value="CDP-OH_P_trans"/>
</dbReference>
<dbReference type="PROSITE" id="PS00379">
    <property type="entry name" value="CDP_ALCOHOL_P_TRANSF"/>
    <property type="match status" value="1"/>
</dbReference>
<evidence type="ECO:0000313" key="5">
    <source>
        <dbReference type="Proteomes" id="UP000239539"/>
    </source>
</evidence>
<feature type="transmembrane region" description="Helical" evidence="3">
    <location>
        <begin position="81"/>
        <end position="103"/>
    </location>
</feature>
<dbReference type="InterPro" id="IPR043130">
    <property type="entry name" value="CDP-OH_PTrfase_TM_dom"/>
</dbReference>
<keyword evidence="3" id="KW-0812">Transmembrane</keyword>
<protein>
    <recommendedName>
        <fullName evidence="6">CDP-alcohol phosphatidyltransferase family protein</fullName>
    </recommendedName>
</protein>
<name>A0ABX5CN77_9ALTE</name>
<feature type="transmembrane region" description="Helical" evidence="3">
    <location>
        <begin position="33"/>
        <end position="60"/>
    </location>
</feature>
<keyword evidence="5" id="KW-1185">Reference proteome</keyword>
<evidence type="ECO:0000313" key="4">
    <source>
        <dbReference type="EMBL" id="PRO68882.1"/>
    </source>
</evidence>
<comment type="similarity">
    <text evidence="2">Belongs to the CDP-alcohol phosphatidyltransferase class-I family.</text>
</comment>
<proteinExistence type="inferred from homology"/>
<organism evidence="4 5">
    <name type="scientific">Alteromonas gracilis</name>
    <dbReference type="NCBI Taxonomy" id="1479524"/>
    <lineage>
        <taxon>Bacteria</taxon>
        <taxon>Pseudomonadati</taxon>
        <taxon>Pseudomonadota</taxon>
        <taxon>Gammaproteobacteria</taxon>
        <taxon>Alteromonadales</taxon>
        <taxon>Alteromonadaceae</taxon>
        <taxon>Alteromonas/Salinimonas group</taxon>
        <taxon>Alteromonas</taxon>
    </lineage>
</organism>
<keyword evidence="3" id="KW-1133">Transmembrane helix</keyword>
<dbReference type="EMBL" id="PVNO01000025">
    <property type="protein sequence ID" value="PRO68882.1"/>
    <property type="molecule type" value="Genomic_DNA"/>
</dbReference>
<evidence type="ECO:0000256" key="1">
    <source>
        <dbReference type="ARBA" id="ARBA00022679"/>
    </source>
</evidence>
<dbReference type="InterPro" id="IPR048254">
    <property type="entry name" value="CDP_ALCOHOL_P_TRANSF_CS"/>
</dbReference>
<feature type="transmembrane region" description="Helical" evidence="3">
    <location>
        <begin position="180"/>
        <end position="201"/>
    </location>
</feature>
<evidence type="ECO:0008006" key="6">
    <source>
        <dbReference type="Google" id="ProtNLM"/>
    </source>
</evidence>
<feature type="transmembrane region" description="Helical" evidence="3">
    <location>
        <begin position="155"/>
        <end position="174"/>
    </location>
</feature>